<dbReference type="Proteomes" id="UP001500394">
    <property type="component" value="Unassembled WGS sequence"/>
</dbReference>
<comment type="subcellular location">
    <subcellularLocation>
        <location evidence="1">Cell outer membrane</location>
    </subcellularLocation>
</comment>
<dbReference type="Pfam" id="PF07980">
    <property type="entry name" value="SusD_RagB"/>
    <property type="match status" value="1"/>
</dbReference>
<evidence type="ECO:0000256" key="3">
    <source>
        <dbReference type="ARBA" id="ARBA00022729"/>
    </source>
</evidence>
<reference evidence="9" key="1">
    <citation type="journal article" date="2019" name="Int. J. Syst. Evol. Microbiol.">
        <title>The Global Catalogue of Microorganisms (GCM) 10K type strain sequencing project: providing services to taxonomists for standard genome sequencing and annotation.</title>
        <authorList>
            <consortium name="The Broad Institute Genomics Platform"/>
            <consortium name="The Broad Institute Genome Sequencing Center for Infectious Disease"/>
            <person name="Wu L."/>
            <person name="Ma J."/>
        </authorList>
    </citation>
    <scope>NUCLEOTIDE SEQUENCE [LARGE SCALE GENOMIC DNA]</scope>
    <source>
        <strain evidence="9">JCM 17858</strain>
    </source>
</reference>
<evidence type="ECO:0000259" key="7">
    <source>
        <dbReference type="Pfam" id="PF14322"/>
    </source>
</evidence>
<evidence type="ECO:0000256" key="5">
    <source>
        <dbReference type="ARBA" id="ARBA00023237"/>
    </source>
</evidence>
<evidence type="ECO:0000256" key="1">
    <source>
        <dbReference type="ARBA" id="ARBA00004442"/>
    </source>
</evidence>
<accession>A0ABP8R5R8</accession>
<feature type="domain" description="SusD-like N-terminal" evidence="7">
    <location>
        <begin position="19"/>
        <end position="215"/>
    </location>
</feature>
<proteinExistence type="inferred from homology"/>
<protein>
    <submittedName>
        <fullName evidence="8">RagB/SusD family nutrient uptake outer membrane protein</fullName>
    </submittedName>
</protein>
<dbReference type="RefSeq" id="WP_345068293.1">
    <property type="nucleotide sequence ID" value="NZ_BAABGR010000035.1"/>
</dbReference>
<dbReference type="InterPro" id="IPR011990">
    <property type="entry name" value="TPR-like_helical_dom_sf"/>
</dbReference>
<name>A0ABP8R5R8_9SPHI</name>
<dbReference type="Gene3D" id="1.25.40.390">
    <property type="match status" value="1"/>
</dbReference>
<dbReference type="InterPro" id="IPR033985">
    <property type="entry name" value="SusD-like_N"/>
</dbReference>
<evidence type="ECO:0000256" key="2">
    <source>
        <dbReference type="ARBA" id="ARBA00006275"/>
    </source>
</evidence>
<dbReference type="Pfam" id="PF14322">
    <property type="entry name" value="SusD-like_3"/>
    <property type="match status" value="1"/>
</dbReference>
<gene>
    <name evidence="8" type="ORF">GCM10023173_21250</name>
</gene>
<dbReference type="EMBL" id="BAABGR010000035">
    <property type="protein sequence ID" value="GAA4518972.1"/>
    <property type="molecule type" value="Genomic_DNA"/>
</dbReference>
<comment type="caution">
    <text evidence="8">The sequence shown here is derived from an EMBL/GenBank/DDBJ whole genome shotgun (WGS) entry which is preliminary data.</text>
</comment>
<keyword evidence="3" id="KW-0732">Signal</keyword>
<keyword evidence="5" id="KW-0998">Cell outer membrane</keyword>
<feature type="domain" description="RagB/SusD" evidence="6">
    <location>
        <begin position="326"/>
        <end position="408"/>
    </location>
</feature>
<dbReference type="SUPFAM" id="SSF48452">
    <property type="entry name" value="TPR-like"/>
    <property type="match status" value="1"/>
</dbReference>
<sequence>MKNVIYIFFLFGLTACTSFLEVEPKSSISGESVIVDETSAKAALNGAYSALRDYYSVNYQSIAYLSGDNIEWTGSQSQVQEFINHRVKPENPTISSTWSGIYKTINRANSIIKTLKTISSESISTTVRNQVLGQALAIRGLAYFDLVRVWGGVPIITEPTDRVGQNVGIPRATAEETYLQVLSDLNEAEGLLPSTTDRFSITKKTVQALKARYFLYRKEWQQAQAYASLLIDDPEYELVNPYYNFFVDNVVGTKESVFELFYSANELNPHRGQWQPQNNGGTRQWAPNAALVTLLNDPTKGGARSALIAKDNQDRWYGNLYYRSPATDPTYIVRIAELFLIRAEARAQLNQIEVAQQDLNRVRSRAQLQPLNFESKEDLLIAIEEERRLEFALEAHRWFDLVRTGRAKSVLGFTEDYKLLLPIPYSQILADHVLKQNPGYSL</sequence>
<dbReference type="PROSITE" id="PS51257">
    <property type="entry name" value="PROKAR_LIPOPROTEIN"/>
    <property type="match status" value="1"/>
</dbReference>
<dbReference type="CDD" id="cd08977">
    <property type="entry name" value="SusD"/>
    <property type="match status" value="1"/>
</dbReference>
<comment type="similarity">
    <text evidence="2">Belongs to the SusD family.</text>
</comment>
<organism evidence="8 9">
    <name type="scientific">Sphingobacterium thermophilum</name>
    <dbReference type="NCBI Taxonomy" id="768534"/>
    <lineage>
        <taxon>Bacteria</taxon>
        <taxon>Pseudomonadati</taxon>
        <taxon>Bacteroidota</taxon>
        <taxon>Sphingobacteriia</taxon>
        <taxon>Sphingobacteriales</taxon>
        <taxon>Sphingobacteriaceae</taxon>
        <taxon>Sphingobacterium</taxon>
    </lineage>
</organism>
<evidence type="ECO:0000313" key="8">
    <source>
        <dbReference type="EMBL" id="GAA4518972.1"/>
    </source>
</evidence>
<keyword evidence="9" id="KW-1185">Reference proteome</keyword>
<evidence type="ECO:0000313" key="9">
    <source>
        <dbReference type="Proteomes" id="UP001500394"/>
    </source>
</evidence>
<dbReference type="InterPro" id="IPR012944">
    <property type="entry name" value="SusD_RagB_dom"/>
</dbReference>
<evidence type="ECO:0000256" key="4">
    <source>
        <dbReference type="ARBA" id="ARBA00023136"/>
    </source>
</evidence>
<keyword evidence="4" id="KW-0472">Membrane</keyword>
<evidence type="ECO:0000259" key="6">
    <source>
        <dbReference type="Pfam" id="PF07980"/>
    </source>
</evidence>